<dbReference type="PIRSF" id="PIRSF000137">
    <property type="entry name" value="Alcohol_oxidase"/>
    <property type="match status" value="1"/>
</dbReference>
<dbReference type="Pfam" id="PF05199">
    <property type="entry name" value="GMC_oxred_C"/>
    <property type="match status" value="1"/>
</dbReference>
<keyword evidence="8" id="KW-1185">Reference proteome</keyword>
<organism evidence="7 8">
    <name type="scientific">Marssonina brunnea f. sp. multigermtubi (strain MB_m1)</name>
    <name type="common">Marssonina leaf spot fungus</name>
    <dbReference type="NCBI Taxonomy" id="1072389"/>
    <lineage>
        <taxon>Eukaryota</taxon>
        <taxon>Fungi</taxon>
        <taxon>Dikarya</taxon>
        <taxon>Ascomycota</taxon>
        <taxon>Pezizomycotina</taxon>
        <taxon>Leotiomycetes</taxon>
        <taxon>Helotiales</taxon>
        <taxon>Drepanopezizaceae</taxon>
        <taxon>Drepanopeziza</taxon>
    </lineage>
</organism>
<feature type="signal peptide" evidence="4">
    <location>
        <begin position="1"/>
        <end position="18"/>
    </location>
</feature>
<evidence type="ECO:0000256" key="4">
    <source>
        <dbReference type="SAM" id="SignalP"/>
    </source>
</evidence>
<dbReference type="eggNOG" id="KOG1238">
    <property type="taxonomic scope" value="Eukaryota"/>
</dbReference>
<dbReference type="SUPFAM" id="SSF54373">
    <property type="entry name" value="FAD-linked reductases, C-terminal domain"/>
    <property type="match status" value="1"/>
</dbReference>
<keyword evidence="4" id="KW-0732">Signal</keyword>
<dbReference type="OrthoDB" id="413885at2759"/>
<evidence type="ECO:0000256" key="3">
    <source>
        <dbReference type="RuleBase" id="RU003968"/>
    </source>
</evidence>
<dbReference type="GO" id="GO:0050660">
    <property type="term" value="F:flavin adenine dinucleotide binding"/>
    <property type="evidence" value="ECO:0007669"/>
    <property type="project" value="InterPro"/>
</dbReference>
<evidence type="ECO:0000256" key="1">
    <source>
        <dbReference type="ARBA" id="ARBA00010790"/>
    </source>
</evidence>
<dbReference type="InterPro" id="IPR007867">
    <property type="entry name" value="GMC_OxRtase_C"/>
</dbReference>
<evidence type="ECO:0000259" key="5">
    <source>
        <dbReference type="PROSITE" id="PS00623"/>
    </source>
</evidence>
<evidence type="ECO:0000313" key="8">
    <source>
        <dbReference type="Proteomes" id="UP000006753"/>
    </source>
</evidence>
<feature type="binding site" evidence="2">
    <location>
        <position position="242"/>
    </location>
    <ligand>
        <name>FAD</name>
        <dbReference type="ChEBI" id="CHEBI:57692"/>
    </ligand>
</feature>
<feature type="domain" description="Glucose-methanol-choline oxidoreductase N-terminal" evidence="5">
    <location>
        <begin position="112"/>
        <end position="135"/>
    </location>
</feature>
<keyword evidence="3" id="KW-0285">Flavoprotein</keyword>
<dbReference type="PRINTS" id="PR00420">
    <property type="entry name" value="RNGMNOXGNASE"/>
</dbReference>
<dbReference type="InterPro" id="IPR000172">
    <property type="entry name" value="GMC_OxRdtase_N"/>
</dbReference>
<protein>
    <submittedName>
        <fullName evidence="7">Cellobiose dehydrogenase</fullName>
    </submittedName>
</protein>
<dbReference type="Proteomes" id="UP000006753">
    <property type="component" value="Unassembled WGS sequence"/>
</dbReference>
<comment type="cofactor">
    <cofactor evidence="2">
        <name>FAD</name>
        <dbReference type="ChEBI" id="CHEBI:57692"/>
    </cofactor>
</comment>
<accession>K1XX94</accession>
<dbReference type="Gene3D" id="3.30.410.10">
    <property type="entry name" value="Cholesterol Oxidase, domain 2"/>
    <property type="match status" value="1"/>
</dbReference>
<gene>
    <name evidence="7" type="ORF">MBM_04275</name>
</gene>
<feature type="binding site" evidence="2">
    <location>
        <begin position="534"/>
        <end position="535"/>
    </location>
    <ligand>
        <name>FAD</name>
        <dbReference type="ChEBI" id="CHEBI:57692"/>
    </ligand>
</feature>
<dbReference type="InterPro" id="IPR053208">
    <property type="entry name" value="GMC_Oxidoreductase_CD"/>
</dbReference>
<name>K1XX94_MARBU</name>
<dbReference type="Gene3D" id="3.50.50.60">
    <property type="entry name" value="FAD/NAD(P)-binding domain"/>
    <property type="match status" value="1"/>
</dbReference>
<dbReference type="AlphaFoldDB" id="K1XX94"/>
<reference evidence="7 8" key="1">
    <citation type="journal article" date="2012" name="BMC Genomics">
        <title>Sequencing the genome of Marssonina brunnea reveals fungus-poplar co-evolution.</title>
        <authorList>
            <person name="Zhu S."/>
            <person name="Cao Y.-Z."/>
            <person name="Jiang C."/>
            <person name="Tan B.-Y."/>
            <person name="Wang Z."/>
            <person name="Feng S."/>
            <person name="Zhang L."/>
            <person name="Su X.-H."/>
            <person name="Brejova B."/>
            <person name="Vinar T."/>
            <person name="Xu M."/>
            <person name="Wang M.-X."/>
            <person name="Zhang S.-G."/>
            <person name="Huang M.-R."/>
            <person name="Wu R."/>
            <person name="Zhou Y."/>
        </authorList>
    </citation>
    <scope>NUCLEOTIDE SEQUENCE [LARGE SCALE GENOMIC DNA]</scope>
    <source>
        <strain evidence="7 8">MB_m1</strain>
    </source>
</reference>
<dbReference type="PROSITE" id="PS00623">
    <property type="entry name" value="GMC_OXRED_1"/>
    <property type="match status" value="1"/>
</dbReference>
<keyword evidence="2 3" id="KW-0274">FAD</keyword>
<evidence type="ECO:0000313" key="7">
    <source>
        <dbReference type="EMBL" id="EKD17414.1"/>
    </source>
</evidence>
<dbReference type="InterPro" id="IPR036188">
    <property type="entry name" value="FAD/NAD-bd_sf"/>
</dbReference>
<dbReference type="OMA" id="YLWACAL"/>
<dbReference type="InterPro" id="IPR012132">
    <property type="entry name" value="GMC_OxRdtase"/>
</dbReference>
<sequence length="558" mass="59086">MLFTHFSPLALLVAAAAADWSTQQWDAIVVGAGPAGIIVASRLAAAGHQTLLLEGGAALSYGVTGGDLNSRRPSWLAGTSLTRVDVPGLYKSIFSDGGGLTCPGTQVAGYGGCTIGGSSAINAGLFFEPPASDYDLYFPAGWKSADMESATTRLYATQSSTNLTSQDGTRYLQTGYTAARKWLVDGLGFKDVDINAQANDKTQVFGYPIFDYSNGQRGGPVTNYLQSALKRTNFNLQSGARVTRVERTGSKVTGVTVSVGGVDKVVNLTPKGRVILSGGALQSPSLLMYSGIGDPAELTKLQNGNKLASNMAPAQWINSTAVGSGLFDNPNTFIELSGPSIESYTYSYDNPPAGDRDLYLQKRSGPYTFASQTAVFWDTIKHPDGSVTGLQGTIDSSGYADFNDQNTITLNVYGTSGLKSTGRVVLDASLVPGPDGSVYYSNPRDAQDIASWIHKLFQKLPDSGLTPRNIPQQASQADIEKYITTFSPYARGQVNHWTSSCRIGTCVDKNTVVIGTTNLHVVDSSIVAPLTVNPQFGVMVAAERASELILALDGKKIV</sequence>
<dbReference type="HOGENOM" id="CLU_011025_2_1_1"/>
<feature type="domain" description="Glucose-methanol-choline oxidoreductase N-terminal" evidence="6">
    <location>
        <begin position="279"/>
        <end position="293"/>
    </location>
</feature>
<dbReference type="Pfam" id="PF00732">
    <property type="entry name" value="GMC_oxred_N"/>
    <property type="match status" value="1"/>
</dbReference>
<dbReference type="PANTHER" id="PTHR47190">
    <property type="entry name" value="DEHYDROGENASE, PUTATIVE-RELATED"/>
    <property type="match status" value="1"/>
</dbReference>
<dbReference type="GO" id="GO:0016614">
    <property type="term" value="F:oxidoreductase activity, acting on CH-OH group of donors"/>
    <property type="evidence" value="ECO:0007669"/>
    <property type="project" value="InterPro"/>
</dbReference>
<dbReference type="SUPFAM" id="SSF51905">
    <property type="entry name" value="FAD/NAD(P)-binding domain"/>
    <property type="match status" value="1"/>
</dbReference>
<proteinExistence type="inferred from homology"/>
<dbReference type="EMBL" id="JH921436">
    <property type="protein sequence ID" value="EKD17414.1"/>
    <property type="molecule type" value="Genomic_DNA"/>
</dbReference>
<evidence type="ECO:0000259" key="6">
    <source>
        <dbReference type="PROSITE" id="PS00624"/>
    </source>
</evidence>
<dbReference type="KEGG" id="mbe:MBM_04275"/>
<dbReference type="InParanoid" id="K1XX94"/>
<feature type="chain" id="PRO_5003853738" evidence="4">
    <location>
        <begin position="19"/>
        <end position="558"/>
    </location>
</feature>
<dbReference type="PROSITE" id="PS00624">
    <property type="entry name" value="GMC_OXRED_2"/>
    <property type="match status" value="1"/>
</dbReference>
<evidence type="ECO:0000256" key="2">
    <source>
        <dbReference type="PIRSR" id="PIRSR000137-2"/>
    </source>
</evidence>
<comment type="similarity">
    <text evidence="1 3">Belongs to the GMC oxidoreductase family.</text>
</comment>
<dbReference type="GeneID" id="18760210"/>
<dbReference type="PANTHER" id="PTHR47190:SF1">
    <property type="entry name" value="GLUCOSE-METHANOL-CHOLINE OXIDOREDUCTASE N-TERMINAL DOMAIN-CONTAINING PROTEIN"/>
    <property type="match status" value="1"/>
</dbReference>